<protein>
    <submittedName>
        <fullName evidence="13">Hypothetical conserved protein</fullName>
    </submittedName>
</protein>
<evidence type="ECO:0000313" key="14">
    <source>
        <dbReference type="Proteomes" id="UP000243679"/>
    </source>
</evidence>
<dbReference type="RefSeq" id="WP_231910545.1">
    <property type="nucleotide sequence ID" value="NZ_AP014836.1"/>
</dbReference>
<dbReference type="GO" id="GO:0009279">
    <property type="term" value="C:cell outer membrane"/>
    <property type="evidence" value="ECO:0007669"/>
    <property type="project" value="UniProtKB-SubCell"/>
</dbReference>
<dbReference type="Pfam" id="PF02321">
    <property type="entry name" value="OEP"/>
    <property type="match status" value="2"/>
</dbReference>
<evidence type="ECO:0000256" key="7">
    <source>
        <dbReference type="ARBA" id="ARBA00023139"/>
    </source>
</evidence>
<keyword evidence="12" id="KW-1133">Transmembrane helix</keyword>
<dbReference type="InterPro" id="IPR010131">
    <property type="entry name" value="MdtP/NodT-like"/>
</dbReference>
<name>A0A1Q2SL22_9GAMM</name>
<keyword evidence="6 10" id="KW-0472">Membrane</keyword>
<dbReference type="InterPro" id="IPR003423">
    <property type="entry name" value="OMP_efflux"/>
</dbReference>
<dbReference type="PANTHER" id="PTHR30203:SF20">
    <property type="entry name" value="MULTIDRUG RESISTANCE OUTER MEMBRANE PROTEIN MDTP-RELATED"/>
    <property type="match status" value="1"/>
</dbReference>
<comment type="similarity">
    <text evidence="2 10">Belongs to the outer membrane factor (OMF) (TC 1.B.17) family.</text>
</comment>
<evidence type="ECO:0000256" key="3">
    <source>
        <dbReference type="ARBA" id="ARBA00022452"/>
    </source>
</evidence>
<dbReference type="Gene3D" id="1.20.1600.10">
    <property type="entry name" value="Outer membrane efflux proteins (OEP)"/>
    <property type="match status" value="1"/>
</dbReference>
<evidence type="ECO:0000256" key="8">
    <source>
        <dbReference type="ARBA" id="ARBA00023288"/>
    </source>
</evidence>
<dbReference type="AlphaFoldDB" id="A0A1Q2SL22"/>
<evidence type="ECO:0000256" key="5">
    <source>
        <dbReference type="ARBA" id="ARBA00022729"/>
    </source>
</evidence>
<dbReference type="PANTHER" id="PTHR30203">
    <property type="entry name" value="OUTER MEMBRANE CATION EFFLUX PROTEIN"/>
    <property type="match status" value="1"/>
</dbReference>
<keyword evidence="5" id="KW-0732">Signal</keyword>
<accession>A0A1Q2SL22</accession>
<sequence>MIAQFTLKDQYRLGFVVGCLPLIAACAWLPHGGKRAEYLDPASMEMEHTLGEAHEHEFTLPDWPKDRWWEQFESAELNHLIEVALADNPGLKAAGARLKEADSIIKIQGAGLLPFLEAEGSFSTERISSHGIGALSIDAENPFPDLGAGLPGHGLADFSLGISGKTISLGIINPLSFRYNLDFWGRNRSLMEAALGRSMAEKAERAEVWLQLTTSIAKSYFHGLATYQQLSLLETMLAIREDLLNLSQVRVQSGLDDARRVMEATESLETTNKRIAGTKDLLEFYQYTLARLSGHGPDVGEELFKDSVTIPRGIPLPENLPIGLLAHRPDLTAAMYRAQAAAKLIKAAKAQFYPTINLNAFAGFNAMSILSAGAFSDILFSHGSVAYGGGPSFSVPYFEGGRLRGELQAERAAYDNAVNLYNGTLLEAMKEVAESLSAWHQTRKILEAHHRLLGSARGEWRLTKVRVRTGLDDRREMLTRQFAVLDQKFALRAIEADELAAMIELIEALGGGAIEAAANPSPTEQQTQEKTKDTQHTQQEDQRAQQAAG</sequence>
<feature type="region of interest" description="Disordered" evidence="11">
    <location>
        <begin position="516"/>
        <end position="549"/>
    </location>
</feature>
<evidence type="ECO:0000256" key="1">
    <source>
        <dbReference type="ARBA" id="ARBA00004370"/>
    </source>
</evidence>
<feature type="transmembrane region" description="Helical" evidence="12">
    <location>
        <begin position="12"/>
        <end position="30"/>
    </location>
</feature>
<evidence type="ECO:0000313" key="13">
    <source>
        <dbReference type="EMBL" id="BAW79820.1"/>
    </source>
</evidence>
<dbReference type="Proteomes" id="UP000243679">
    <property type="component" value="Chromosome"/>
</dbReference>
<keyword evidence="7 10" id="KW-0564">Palmitate</keyword>
<dbReference type="NCBIfam" id="TIGR01845">
    <property type="entry name" value="outer_NodT"/>
    <property type="match status" value="1"/>
</dbReference>
<dbReference type="SUPFAM" id="SSF56954">
    <property type="entry name" value="Outer membrane efflux proteins (OEP)"/>
    <property type="match status" value="1"/>
</dbReference>
<keyword evidence="14" id="KW-1185">Reference proteome</keyword>
<gene>
    <name evidence="13" type="ORF">TAO_0450</name>
</gene>
<dbReference type="GO" id="GO:0015562">
    <property type="term" value="F:efflux transmembrane transporter activity"/>
    <property type="evidence" value="ECO:0007669"/>
    <property type="project" value="InterPro"/>
</dbReference>
<dbReference type="Gene3D" id="2.20.200.10">
    <property type="entry name" value="Outer membrane efflux proteins (OEP)"/>
    <property type="match status" value="1"/>
</dbReference>
<keyword evidence="3 10" id="KW-1134">Transmembrane beta strand</keyword>
<keyword evidence="4 10" id="KW-0812">Transmembrane</keyword>
<evidence type="ECO:0000256" key="9">
    <source>
        <dbReference type="ARBA" id="ARBA00037313"/>
    </source>
</evidence>
<dbReference type="EMBL" id="AP014836">
    <property type="protein sequence ID" value="BAW79820.1"/>
    <property type="molecule type" value="Genomic_DNA"/>
</dbReference>
<evidence type="ECO:0000256" key="12">
    <source>
        <dbReference type="SAM" id="Phobius"/>
    </source>
</evidence>
<comment type="function">
    <text evidence="9">Could be involved in resistance to puromycin, acriflavine and tetraphenylarsonium chloride.</text>
</comment>
<feature type="compositionally biased region" description="Basic and acidic residues" evidence="11">
    <location>
        <begin position="527"/>
        <end position="543"/>
    </location>
</feature>
<dbReference type="KEGG" id="ntt:TAO_0450"/>
<proteinExistence type="inferred from homology"/>
<comment type="subcellular location">
    <subcellularLocation>
        <location evidence="10">Cell outer membrane</location>
        <topology evidence="10">Lipid-anchor</topology>
    </subcellularLocation>
    <subcellularLocation>
        <location evidence="1">Membrane</location>
    </subcellularLocation>
</comment>
<evidence type="ECO:0000256" key="2">
    <source>
        <dbReference type="ARBA" id="ARBA00007613"/>
    </source>
</evidence>
<evidence type="ECO:0000256" key="11">
    <source>
        <dbReference type="SAM" id="MobiDB-lite"/>
    </source>
</evidence>
<feature type="compositionally biased region" description="Low complexity" evidence="11">
    <location>
        <begin position="516"/>
        <end position="526"/>
    </location>
</feature>
<keyword evidence="8 10" id="KW-0449">Lipoprotein</keyword>
<evidence type="ECO:0000256" key="6">
    <source>
        <dbReference type="ARBA" id="ARBA00023136"/>
    </source>
</evidence>
<evidence type="ECO:0000256" key="4">
    <source>
        <dbReference type="ARBA" id="ARBA00022692"/>
    </source>
</evidence>
<organism evidence="13 14">
    <name type="scientific">Candidatus Nitrosoglobus terrae</name>
    <dbReference type="NCBI Taxonomy" id="1630141"/>
    <lineage>
        <taxon>Bacteria</taxon>
        <taxon>Pseudomonadati</taxon>
        <taxon>Pseudomonadota</taxon>
        <taxon>Gammaproteobacteria</taxon>
        <taxon>Chromatiales</taxon>
        <taxon>Chromatiaceae</taxon>
        <taxon>Candidatus Nitrosoglobus</taxon>
    </lineage>
</organism>
<reference evidence="13 14" key="1">
    <citation type="journal article" date="2017" name="ISME J.">
        <title>An acid-tolerant ammonia-oxidizing ?-proteobacterium from soil.</title>
        <authorList>
            <person name="Hayatsu M."/>
            <person name="Tago K."/>
            <person name="Uchiyama I."/>
            <person name="Toyoda A."/>
            <person name="Wang Y."/>
            <person name="Shimomura Y."/>
            <person name="Okubo T."/>
            <person name="Kurisu F."/>
            <person name="Hirono Y."/>
            <person name="Nonaka K."/>
            <person name="Akiyama H."/>
            <person name="Itoh T."/>
            <person name="Takami H."/>
        </authorList>
    </citation>
    <scope>NUCLEOTIDE SEQUENCE [LARGE SCALE GENOMIC DNA]</scope>
    <source>
        <strain evidence="13 14">TAO100</strain>
    </source>
</reference>
<evidence type="ECO:0000256" key="10">
    <source>
        <dbReference type="RuleBase" id="RU362097"/>
    </source>
</evidence>